<gene>
    <name evidence="3" type="ORF">QQF64_023788</name>
</gene>
<proteinExistence type="predicted"/>
<feature type="region of interest" description="Disordered" evidence="2">
    <location>
        <begin position="1"/>
        <end position="36"/>
    </location>
</feature>
<feature type="coiled-coil region" evidence="1">
    <location>
        <begin position="94"/>
        <end position="121"/>
    </location>
</feature>
<dbReference type="Proteomes" id="UP001558613">
    <property type="component" value="Unassembled WGS sequence"/>
</dbReference>
<organism evidence="3 4">
    <name type="scientific">Cirrhinus molitorella</name>
    <name type="common">mud carp</name>
    <dbReference type="NCBI Taxonomy" id="172907"/>
    <lineage>
        <taxon>Eukaryota</taxon>
        <taxon>Metazoa</taxon>
        <taxon>Chordata</taxon>
        <taxon>Craniata</taxon>
        <taxon>Vertebrata</taxon>
        <taxon>Euteleostomi</taxon>
        <taxon>Actinopterygii</taxon>
        <taxon>Neopterygii</taxon>
        <taxon>Teleostei</taxon>
        <taxon>Ostariophysi</taxon>
        <taxon>Cypriniformes</taxon>
        <taxon>Cyprinidae</taxon>
        <taxon>Labeoninae</taxon>
        <taxon>Labeonini</taxon>
        <taxon>Cirrhinus</taxon>
    </lineage>
</organism>
<protein>
    <recommendedName>
        <fullName evidence="5">L1 transposable element RRM domain-containing protein</fullName>
    </recommendedName>
</protein>
<evidence type="ECO:0000313" key="4">
    <source>
        <dbReference type="Proteomes" id="UP001558613"/>
    </source>
</evidence>
<name>A0ABR3NJJ8_9TELE</name>
<evidence type="ECO:0000256" key="2">
    <source>
        <dbReference type="SAM" id="MobiDB-lite"/>
    </source>
</evidence>
<evidence type="ECO:0000313" key="3">
    <source>
        <dbReference type="EMBL" id="KAL1277115.1"/>
    </source>
</evidence>
<keyword evidence="1" id="KW-0175">Coiled coil</keyword>
<reference evidence="3 4" key="1">
    <citation type="submission" date="2023-09" db="EMBL/GenBank/DDBJ databases">
        <authorList>
            <person name="Wang M."/>
        </authorList>
    </citation>
    <scope>NUCLEOTIDE SEQUENCE [LARGE SCALE GENOMIC DNA]</scope>
    <source>
        <strain evidence="3">GT-2023</strain>
        <tissue evidence="3">Liver</tissue>
    </source>
</reference>
<sequence length="234" mass="26185">MATDESVNDVPIDIDELANTSLPCTPSKSPPGKKGKLKMNIDEKIDSLIDAVAELASKCDGTFQRVESMERVLENTASSITTLSTTVSELLRKSSSHKEKILNVEKNVSALQQENKQLKETLTKVSPKIAHKLPDVVDSVHRLGQKRGDGRPRVIIIQFAMRLYRDTVWRDAKENHYLKESGLYIKEDLSSEERAARRKAWPLVKRAREEGKKAAFRGGFAFIEGVRVSVPDVT</sequence>
<comment type="caution">
    <text evidence="3">The sequence shown here is derived from an EMBL/GenBank/DDBJ whole genome shotgun (WGS) entry which is preliminary data.</text>
</comment>
<dbReference type="EMBL" id="JAYMGO010000003">
    <property type="protein sequence ID" value="KAL1277115.1"/>
    <property type="molecule type" value="Genomic_DNA"/>
</dbReference>
<evidence type="ECO:0008006" key="5">
    <source>
        <dbReference type="Google" id="ProtNLM"/>
    </source>
</evidence>
<accession>A0ABR3NJJ8</accession>
<keyword evidence="4" id="KW-1185">Reference proteome</keyword>
<evidence type="ECO:0000256" key="1">
    <source>
        <dbReference type="SAM" id="Coils"/>
    </source>
</evidence>
<dbReference type="Gene3D" id="1.10.287.950">
    <property type="entry name" value="Methyl-accepting chemotaxis protein"/>
    <property type="match status" value="1"/>
</dbReference>